<feature type="site" description="Interaction with DNA" evidence="8">
    <location>
        <position position="475"/>
    </location>
</feature>
<dbReference type="PROSITE" id="PS52039">
    <property type="entry name" value="TOPO_IA_2"/>
    <property type="match status" value="1"/>
</dbReference>
<dbReference type="SMART" id="SM00436">
    <property type="entry name" value="TOP1Bc"/>
    <property type="match status" value="1"/>
</dbReference>
<dbReference type="GO" id="GO:0003917">
    <property type="term" value="F:DNA topoisomerase type I (single strand cut, ATP-independent) activity"/>
    <property type="evidence" value="ECO:0007669"/>
    <property type="project" value="UniProtKB-UniRule"/>
</dbReference>
<dbReference type="Gene3D" id="3.40.50.140">
    <property type="match status" value="1"/>
</dbReference>
<comment type="caution">
    <text evidence="11">The sequence shown here is derived from an EMBL/GenBank/DDBJ whole genome shotgun (WGS) entry which is preliminary data.</text>
</comment>
<evidence type="ECO:0000256" key="8">
    <source>
        <dbReference type="HAMAP-Rule" id="MF_00952"/>
    </source>
</evidence>
<dbReference type="InterPro" id="IPR034149">
    <property type="entry name" value="TOPRIM_TopoI"/>
</dbReference>
<evidence type="ECO:0000256" key="7">
    <source>
        <dbReference type="ARBA" id="ARBA00023235"/>
    </source>
</evidence>
<dbReference type="Pfam" id="PF13368">
    <property type="entry name" value="Toprim_C_rpt"/>
    <property type="match status" value="3"/>
</dbReference>
<evidence type="ECO:0000256" key="4">
    <source>
        <dbReference type="ARBA" id="ARBA00022842"/>
    </source>
</evidence>
<keyword evidence="4" id="KW-0460">Magnesium</keyword>
<evidence type="ECO:0000259" key="9">
    <source>
        <dbReference type="PROSITE" id="PS50880"/>
    </source>
</evidence>
<dbReference type="EMBL" id="RARA01000027">
    <property type="protein sequence ID" value="ROT47030.1"/>
    <property type="molecule type" value="Genomic_DNA"/>
</dbReference>
<dbReference type="GO" id="GO:0046872">
    <property type="term" value="F:metal ion binding"/>
    <property type="evidence" value="ECO:0007669"/>
    <property type="project" value="UniProtKB-KW"/>
</dbReference>
<dbReference type="EC" id="5.6.2.1" evidence="8"/>
<sequence>MAKNLVIVESPAKAKTIERYLGSGYQVASSNGHIRDLIKGNNAINIEAGFLPSYEITPGKERIVQHLKKLSQSSDCVYLASDDDREGESISWHLKEALELTDDKVQRIVFREVTKIAVLNALHQPRTIDLSLVDSQQARRILDRLVGYDLSPLLWKKIKPGLSAGRVQSVAVRMVVERERAINRFVSVASFAISAFFILPTGQLLKAEGSDKCKTEEAALAFLEKCKDALFSIKTLEKKALKRSPAPPFITSTLQQEASRKLGYSVSRTMILAQKLYETGKISYMRTDSLHLSEDALQNIAKEVTTTYGTAYFYARNYKTKSSTAQEAHEAIRPTDFSVKVASSSKDEQRLYELIWRRAMASQMADAQIEKTVATIQISTTNQTLIATGEVLKFEGFLKAYARVKDEEEEEEEEGGLLPPLHVDQALPLEKMLVRERFTNPPARYTEATLVRDLEEKEIGRPSTYAPIISTIQKRGYITLASREGFPRAYKLLTLQNNLIQSQELTETVRTEKQKLFPTDIAAVVNDFLIKHFSDVTDYNFTAYVEKELDKIAQGTKIWNQMLAEFYSGFYPKVQATADVDRSMVNYTRCLGKDPQTNASLIVRLGKYGPLVQLGIEADKREEAPRFAKLRETQRMETITLEEALDLFKLPRTAGVFEELPLVIHIGKFGPYIKHGALFYSLPKEDDPFTVSTQRAIEVIENKRKSDAEKLIKTFPEAPTIQILNGRWGAYVKSGKKNIRIPKDITDPTLLTLAECLTLLEKDTTLPKGKKA</sequence>
<dbReference type="CDD" id="cd00186">
    <property type="entry name" value="TOP1Ac"/>
    <property type="match status" value="1"/>
</dbReference>
<feature type="site" description="Interaction with DNA" evidence="8">
    <location>
        <position position="139"/>
    </location>
</feature>
<evidence type="ECO:0000256" key="2">
    <source>
        <dbReference type="ARBA" id="ARBA00009446"/>
    </source>
</evidence>
<dbReference type="OrthoDB" id="9804262at2"/>
<dbReference type="PANTHER" id="PTHR42785:SF1">
    <property type="entry name" value="DNA TOPOISOMERASE"/>
    <property type="match status" value="1"/>
</dbReference>
<dbReference type="SUPFAM" id="SSF56712">
    <property type="entry name" value="Prokaryotic type I DNA topoisomerase"/>
    <property type="match status" value="1"/>
</dbReference>
<evidence type="ECO:0000256" key="3">
    <source>
        <dbReference type="ARBA" id="ARBA00022723"/>
    </source>
</evidence>
<dbReference type="InterPro" id="IPR013824">
    <property type="entry name" value="Topo_IA_cen_sub1"/>
</dbReference>
<dbReference type="HAMAP" id="MF_00952">
    <property type="entry name" value="Topoisom_1_prok"/>
    <property type="match status" value="1"/>
</dbReference>
<keyword evidence="12" id="KW-1185">Reference proteome</keyword>
<dbReference type="PROSITE" id="PS50880">
    <property type="entry name" value="TOPRIM"/>
    <property type="match status" value="1"/>
</dbReference>
<dbReference type="AlphaFoldDB" id="A0A3N2QB84"/>
<dbReference type="InterPro" id="IPR003601">
    <property type="entry name" value="Topo_IA_2"/>
</dbReference>
<dbReference type="InterPro" id="IPR000380">
    <property type="entry name" value="Topo_IA"/>
</dbReference>
<dbReference type="InterPro" id="IPR003602">
    <property type="entry name" value="Topo_IA_DNA-bd_dom"/>
</dbReference>
<keyword evidence="6 8" id="KW-0238">DNA-binding</keyword>
<evidence type="ECO:0000313" key="11">
    <source>
        <dbReference type="EMBL" id="ROT47030.1"/>
    </source>
</evidence>
<dbReference type="Pfam" id="PF01751">
    <property type="entry name" value="Toprim"/>
    <property type="match status" value="1"/>
</dbReference>
<comment type="catalytic activity">
    <reaction evidence="1 8">
        <text>ATP-independent breakage of single-stranded DNA, followed by passage and rejoining.</text>
        <dbReference type="EC" id="5.6.2.1"/>
    </reaction>
</comment>
<keyword evidence="3" id="KW-0479">Metal-binding</keyword>
<dbReference type="Proteomes" id="UP000270927">
    <property type="component" value="Unassembled WGS sequence"/>
</dbReference>
<feature type="site" description="Interaction with DNA" evidence="8">
    <location>
        <position position="33"/>
    </location>
</feature>
<organism evidence="11 12">
    <name type="scientific">Candidatus Cardinium hertigii</name>
    <dbReference type="NCBI Taxonomy" id="247481"/>
    <lineage>
        <taxon>Bacteria</taxon>
        <taxon>Pseudomonadati</taxon>
        <taxon>Bacteroidota</taxon>
        <taxon>Cytophagia</taxon>
        <taxon>Cytophagales</taxon>
        <taxon>Amoebophilaceae</taxon>
        <taxon>Candidatus Cardinium</taxon>
    </lineage>
</organism>
<feature type="site" description="Interaction with DNA" evidence="8">
    <location>
        <position position="148"/>
    </location>
</feature>
<dbReference type="RefSeq" id="WP_123663747.1">
    <property type="nucleotide sequence ID" value="NZ_RARA01000027.1"/>
</dbReference>
<dbReference type="SMART" id="SM00493">
    <property type="entry name" value="TOPRIM"/>
    <property type="match status" value="1"/>
</dbReference>
<feature type="site" description="Interaction with DNA" evidence="8">
    <location>
        <position position="140"/>
    </location>
</feature>
<dbReference type="GO" id="GO:0003677">
    <property type="term" value="F:DNA binding"/>
    <property type="evidence" value="ECO:0007669"/>
    <property type="project" value="UniProtKB-KW"/>
</dbReference>
<protein>
    <recommendedName>
        <fullName evidence="8">DNA topoisomerase 1</fullName>
        <ecNumber evidence="8">5.6.2.1</ecNumber>
    </recommendedName>
    <alternativeName>
        <fullName evidence="8">DNA topoisomerase I</fullName>
    </alternativeName>
</protein>
<proteinExistence type="inferred from homology"/>
<accession>A0A3N2QB84</accession>
<dbReference type="Gene3D" id="2.70.20.10">
    <property type="entry name" value="Topoisomerase I, domain 3"/>
    <property type="match status" value="1"/>
</dbReference>
<evidence type="ECO:0000256" key="5">
    <source>
        <dbReference type="ARBA" id="ARBA00023029"/>
    </source>
</evidence>
<feature type="region of interest" description="Interaction with DNA" evidence="8">
    <location>
        <begin position="163"/>
        <end position="168"/>
    </location>
</feature>
<dbReference type="Pfam" id="PF01131">
    <property type="entry name" value="Topoisom_bac"/>
    <property type="match status" value="1"/>
</dbReference>
<dbReference type="Gene3D" id="1.10.290.10">
    <property type="entry name" value="Topoisomerase I, domain 4"/>
    <property type="match status" value="1"/>
</dbReference>
<dbReference type="InterPro" id="IPR023405">
    <property type="entry name" value="Topo_IA_core_domain"/>
</dbReference>
<dbReference type="InterPro" id="IPR013826">
    <property type="entry name" value="Topo_IA_cen_sub3"/>
</dbReference>
<evidence type="ECO:0000256" key="1">
    <source>
        <dbReference type="ARBA" id="ARBA00000213"/>
    </source>
</evidence>
<feature type="site" description="Interaction with DNA" evidence="8">
    <location>
        <position position="155"/>
    </location>
</feature>
<keyword evidence="5 8" id="KW-0799">Topoisomerase</keyword>
<feature type="domain" description="Toprim" evidence="9">
    <location>
        <begin position="3"/>
        <end position="113"/>
    </location>
</feature>
<feature type="site" description="Interaction with DNA" evidence="8">
    <location>
        <position position="143"/>
    </location>
</feature>
<comment type="subunit">
    <text evidence="8">Monomer.</text>
</comment>
<feature type="domain" description="Topo IA-type catalytic" evidence="10">
    <location>
        <begin position="129"/>
        <end position="574"/>
    </location>
</feature>
<dbReference type="Gene3D" id="1.10.460.10">
    <property type="entry name" value="Topoisomerase I, domain 2"/>
    <property type="match status" value="1"/>
</dbReference>
<evidence type="ECO:0000313" key="12">
    <source>
        <dbReference type="Proteomes" id="UP000270927"/>
    </source>
</evidence>
<feature type="site" description="Interaction with DNA" evidence="8">
    <location>
        <position position="286"/>
    </location>
</feature>
<feature type="active site" description="O-(5'-phospho-DNA)-tyrosine intermediate" evidence="8">
    <location>
        <position position="284"/>
    </location>
</feature>
<keyword evidence="7 8" id="KW-0413">Isomerase</keyword>
<comment type="similarity">
    <text evidence="2 8">Belongs to the type IA topoisomerase family.</text>
</comment>
<evidence type="ECO:0000256" key="6">
    <source>
        <dbReference type="ARBA" id="ARBA00023125"/>
    </source>
</evidence>
<name>A0A3N2QB84_9BACT</name>
<dbReference type="InterPro" id="IPR013497">
    <property type="entry name" value="Topo_IA_cen"/>
</dbReference>
<dbReference type="InterPro" id="IPR023406">
    <property type="entry name" value="Topo_IA_AS"/>
</dbReference>
<gene>
    <name evidence="8 11" type="primary">topA</name>
    <name evidence="11" type="ORF">EDM02_05710</name>
</gene>
<evidence type="ECO:0000259" key="10">
    <source>
        <dbReference type="PROSITE" id="PS52039"/>
    </source>
</evidence>
<dbReference type="PROSITE" id="PS00396">
    <property type="entry name" value="TOPO_IA_1"/>
    <property type="match status" value="1"/>
</dbReference>
<comment type="function">
    <text evidence="8">Releases the supercoiling and torsional tension of DNA, which is introduced during the DNA replication and transcription, by transiently cleaving and rejoining one strand of the DNA duplex. Introduces a single-strand break via transesterification at a target site in duplex DNA. The scissile phosphodiester is attacked by the catalytic tyrosine of the enzyme, resulting in the formation of a DNA-(5'-phosphotyrosyl)-enzyme intermediate and the expulsion of a 3'-OH DNA strand. The free DNA strand then undergoes passage around the unbroken strand, thus removing DNA supercoils. Finally, in the religation step, the DNA 3'-OH attacks the covalent intermediate to expel the active-site tyrosine and restore the DNA phosphodiester backbone.</text>
</comment>
<dbReference type="InterPro" id="IPR005733">
    <property type="entry name" value="TopoI_bac-type"/>
</dbReference>
<dbReference type="PRINTS" id="PR00417">
    <property type="entry name" value="PRTPISMRASEI"/>
</dbReference>
<dbReference type="InterPro" id="IPR028612">
    <property type="entry name" value="Topoisom_1_IA"/>
</dbReference>
<dbReference type="SMART" id="SM00437">
    <property type="entry name" value="TOP1Ac"/>
    <property type="match status" value="1"/>
</dbReference>
<reference evidence="11 12" key="1">
    <citation type="submission" date="2018-09" db="EMBL/GenBank/DDBJ databases">
        <title>Comparative Genomics of Wolbachia-Cardinium Dual Endosymbiosis in a Plant-Parasitic Nematode.</title>
        <authorList>
            <person name="Brown A.M.V."/>
            <person name="Wasala S.K."/>
            <person name="Howe D.K."/>
            <person name="Peetz A.B."/>
            <person name="Zasada I.A."/>
            <person name="Denver D.R."/>
        </authorList>
    </citation>
    <scope>NUCLEOTIDE SEQUENCE [LARGE SCALE GENOMIC DNA]</scope>
    <source>
        <strain evidence="11 12">Pp_1</strain>
    </source>
</reference>
<dbReference type="InterPro" id="IPR013825">
    <property type="entry name" value="Topo_IA_cen_sub2"/>
</dbReference>
<dbReference type="GO" id="GO:0006265">
    <property type="term" value="P:DNA topological change"/>
    <property type="evidence" value="ECO:0007669"/>
    <property type="project" value="UniProtKB-UniRule"/>
</dbReference>
<dbReference type="InterPro" id="IPR006171">
    <property type="entry name" value="TOPRIM_dom"/>
</dbReference>
<dbReference type="CDD" id="cd03363">
    <property type="entry name" value="TOPRIM_TopoIA_TopoI"/>
    <property type="match status" value="1"/>
</dbReference>
<dbReference type="PANTHER" id="PTHR42785">
    <property type="entry name" value="DNA TOPOISOMERASE, TYPE IA, CORE"/>
    <property type="match status" value="1"/>
</dbReference>
<dbReference type="InterPro" id="IPR025589">
    <property type="entry name" value="Toprim_C_rpt"/>
</dbReference>
<dbReference type="NCBIfam" id="TIGR01051">
    <property type="entry name" value="topA_bact"/>
    <property type="match status" value="1"/>
</dbReference>